<comment type="caution">
    <text evidence="8">The sequence shown here is derived from an EMBL/GenBank/DDBJ whole genome shotgun (WGS) entry which is preliminary data.</text>
</comment>
<evidence type="ECO:0000256" key="2">
    <source>
        <dbReference type="ARBA" id="ARBA00023015"/>
    </source>
</evidence>
<gene>
    <name evidence="8" type="ORF">IV203_012468</name>
</gene>
<feature type="compositionally biased region" description="Low complexity" evidence="6">
    <location>
        <begin position="8"/>
        <end position="27"/>
    </location>
</feature>
<dbReference type="Proteomes" id="UP000693970">
    <property type="component" value="Unassembled WGS sequence"/>
</dbReference>
<keyword evidence="3" id="KW-0238">DNA-binding</keyword>
<evidence type="ECO:0000256" key="5">
    <source>
        <dbReference type="ARBA" id="ARBA00023242"/>
    </source>
</evidence>
<protein>
    <recommendedName>
        <fullName evidence="7">AP2/ERF domain-containing protein</fullName>
    </recommendedName>
</protein>
<dbReference type="EMBL" id="JAGRRH010000019">
    <property type="protein sequence ID" value="KAG7349871.1"/>
    <property type="molecule type" value="Genomic_DNA"/>
</dbReference>
<reference evidence="8" key="1">
    <citation type="journal article" date="2021" name="Sci. Rep.">
        <title>Diploid genomic architecture of Nitzschia inconspicua, an elite biomass production diatom.</title>
        <authorList>
            <person name="Oliver A."/>
            <person name="Podell S."/>
            <person name="Pinowska A."/>
            <person name="Traller J.C."/>
            <person name="Smith S.R."/>
            <person name="McClure R."/>
            <person name="Beliaev A."/>
            <person name="Bohutskyi P."/>
            <person name="Hill E.A."/>
            <person name="Rabines A."/>
            <person name="Zheng H."/>
            <person name="Allen L.Z."/>
            <person name="Kuo A."/>
            <person name="Grigoriev I.V."/>
            <person name="Allen A.E."/>
            <person name="Hazlebeck D."/>
            <person name="Allen E.E."/>
        </authorList>
    </citation>
    <scope>NUCLEOTIDE SEQUENCE</scope>
    <source>
        <strain evidence="8">Hildebrandi</strain>
    </source>
</reference>
<evidence type="ECO:0000256" key="1">
    <source>
        <dbReference type="ARBA" id="ARBA00004123"/>
    </source>
</evidence>
<dbReference type="GO" id="GO:0003677">
    <property type="term" value="F:DNA binding"/>
    <property type="evidence" value="ECO:0007669"/>
    <property type="project" value="UniProtKB-KW"/>
</dbReference>
<dbReference type="GO" id="GO:0003700">
    <property type="term" value="F:DNA-binding transcription factor activity"/>
    <property type="evidence" value="ECO:0007669"/>
    <property type="project" value="InterPro"/>
</dbReference>
<reference evidence="8" key="2">
    <citation type="submission" date="2021-04" db="EMBL/GenBank/DDBJ databases">
        <authorList>
            <person name="Podell S."/>
        </authorList>
    </citation>
    <scope>NUCLEOTIDE SEQUENCE</scope>
    <source>
        <strain evidence="8">Hildebrandi</strain>
    </source>
</reference>
<accession>A0A9K3PKA3</accession>
<keyword evidence="2" id="KW-0805">Transcription regulation</keyword>
<feature type="region of interest" description="Disordered" evidence="6">
    <location>
        <begin position="399"/>
        <end position="432"/>
    </location>
</feature>
<evidence type="ECO:0000256" key="6">
    <source>
        <dbReference type="SAM" id="MobiDB-lite"/>
    </source>
</evidence>
<feature type="compositionally biased region" description="Low complexity" evidence="6">
    <location>
        <begin position="408"/>
        <end position="430"/>
    </location>
</feature>
<keyword evidence="4" id="KW-0804">Transcription</keyword>
<feature type="compositionally biased region" description="Low complexity" evidence="6">
    <location>
        <begin position="488"/>
        <end position="498"/>
    </location>
</feature>
<feature type="domain" description="AP2/ERF" evidence="7">
    <location>
        <begin position="203"/>
        <end position="258"/>
    </location>
</feature>
<dbReference type="AlphaFoldDB" id="A0A9K3PKA3"/>
<dbReference type="OrthoDB" id="49610at2759"/>
<comment type="subcellular location">
    <subcellularLocation>
        <location evidence="1">Nucleus</location>
    </subcellularLocation>
</comment>
<dbReference type="InterPro" id="IPR001471">
    <property type="entry name" value="AP2/ERF_dom"/>
</dbReference>
<feature type="compositionally biased region" description="Basic and acidic residues" evidence="6">
    <location>
        <begin position="265"/>
        <end position="282"/>
    </location>
</feature>
<feature type="region of interest" description="Disordered" evidence="6">
    <location>
        <begin position="627"/>
        <end position="657"/>
    </location>
</feature>
<evidence type="ECO:0000256" key="4">
    <source>
        <dbReference type="ARBA" id="ARBA00023163"/>
    </source>
</evidence>
<feature type="region of interest" description="Disordered" evidence="6">
    <location>
        <begin position="114"/>
        <end position="137"/>
    </location>
</feature>
<dbReference type="GO" id="GO:0005634">
    <property type="term" value="C:nucleus"/>
    <property type="evidence" value="ECO:0007669"/>
    <property type="project" value="UniProtKB-SubCell"/>
</dbReference>
<feature type="compositionally biased region" description="Polar residues" evidence="6">
    <location>
        <begin position="283"/>
        <end position="302"/>
    </location>
</feature>
<keyword evidence="5" id="KW-0539">Nucleus</keyword>
<feature type="compositionally biased region" description="Low complexity" evidence="6">
    <location>
        <begin position="122"/>
        <end position="137"/>
    </location>
</feature>
<keyword evidence="9" id="KW-1185">Reference proteome</keyword>
<feature type="compositionally biased region" description="Polar residues" evidence="6">
    <location>
        <begin position="330"/>
        <end position="348"/>
    </location>
</feature>
<evidence type="ECO:0000313" key="8">
    <source>
        <dbReference type="EMBL" id="KAG7349871.1"/>
    </source>
</evidence>
<feature type="compositionally biased region" description="Basic residues" evidence="6">
    <location>
        <begin position="250"/>
        <end position="264"/>
    </location>
</feature>
<feature type="compositionally biased region" description="Polar residues" evidence="6">
    <location>
        <begin position="504"/>
        <end position="515"/>
    </location>
</feature>
<dbReference type="SMART" id="SM00380">
    <property type="entry name" value="AP2"/>
    <property type="match status" value="2"/>
</dbReference>
<feature type="domain" description="AP2/ERF" evidence="7">
    <location>
        <begin position="556"/>
        <end position="617"/>
    </location>
</feature>
<feature type="region of interest" description="Disordered" evidence="6">
    <location>
        <begin position="249"/>
        <end position="377"/>
    </location>
</feature>
<feature type="compositionally biased region" description="Low complexity" evidence="6">
    <location>
        <begin position="303"/>
        <end position="312"/>
    </location>
</feature>
<name>A0A9K3PKA3_9STRA</name>
<sequence length="721" mass="78315">MENGSSLSRSNGTTTANSNNNTPAPISTSLSLLTSVLMDNTDPRFRGSSSATGSLSASSSIASFSTASLSRRPSLLGDSSSEPTAIADTTLLLSKTTKTKTATMMPSPKSFSFVESQHETDPSGITTTTPGSTKQKQTWPVLLHKSKKSSAHSLTTTVNRNELSMERYWQVIRQQAITTVTDEMFGMAMSDEEQHHHQLDDDTLRGITQRPSGAWQAQIYYAGKTRYIGCFEHRLMAARVYQLLREQLKTKRSKKNNNNKKKKKTEQQQPDKLRNNENHTAVESHVSQQTMELPNQTNNWTGSLSRCSSSSSMPPLKKRRFQVKEEEVTSEITSQKTGDHAASTSVDNAYQPPKGVSTPPPPSMQLQGRTPVLPHAGHGNPGGPYFYGRFMGYAPLLPPIRNAGPGLQQQQQQQQPQQRYPPQQQPMQMMMPPPRPSPFMGQFVPTMAVGFPPLFSHAVAMGQFQPCFPPSNTPTTAPPIGTIAAAAANSSNSNNNNKTKNRSEVLTKTNSTSIKSDPLKNAENETMWKAVRKEVLECIKSGKADSIEPVPMDKELLRGITQRPSGKYQAQMYFAGQSRYIGVFESKEKAAVAYELIRQKIHPRSSKSAPKVTLSLSLNSNVTKAKSKQVALNKGGGGGGGAMKNRAITPSPTTVGGKHGRSFFGTMVVPAATSPIPIAPKGIVSPFPKTNPVGTCCTNKKASQVTPTHMGGSSSTPSYYP</sequence>
<evidence type="ECO:0000259" key="7">
    <source>
        <dbReference type="PROSITE" id="PS51032"/>
    </source>
</evidence>
<dbReference type="PROSITE" id="PS51032">
    <property type="entry name" value="AP2_ERF"/>
    <property type="match status" value="2"/>
</dbReference>
<feature type="region of interest" description="Disordered" evidence="6">
    <location>
        <begin position="488"/>
        <end position="518"/>
    </location>
</feature>
<feature type="region of interest" description="Disordered" evidence="6">
    <location>
        <begin position="1"/>
        <end position="27"/>
    </location>
</feature>
<evidence type="ECO:0000256" key="3">
    <source>
        <dbReference type="ARBA" id="ARBA00023125"/>
    </source>
</evidence>
<proteinExistence type="predicted"/>
<organism evidence="8 9">
    <name type="scientific">Nitzschia inconspicua</name>
    <dbReference type="NCBI Taxonomy" id="303405"/>
    <lineage>
        <taxon>Eukaryota</taxon>
        <taxon>Sar</taxon>
        <taxon>Stramenopiles</taxon>
        <taxon>Ochrophyta</taxon>
        <taxon>Bacillariophyta</taxon>
        <taxon>Bacillariophyceae</taxon>
        <taxon>Bacillariophycidae</taxon>
        <taxon>Bacillariales</taxon>
        <taxon>Bacillariaceae</taxon>
        <taxon>Nitzschia</taxon>
    </lineage>
</organism>
<evidence type="ECO:0000313" key="9">
    <source>
        <dbReference type="Proteomes" id="UP000693970"/>
    </source>
</evidence>